<sequence length="323" mass="37156">MFEHPNFERFAFEEIPLDRDLILMAEAWMHTYEQEWLKHFRGEDADLYSGYVSYVAARSVNESWLELSWYPNIFDRFHEISVFLPKTAFVACIGSWRYDEDPHIFVRTEWITELHERPLAAFAIVDAIGVKDLLRSGRLSSDSLRQLRDRIDDIADRHAGFAFISFADSLLVKQIWSVGHVDSNIKYTYSPEALLPVVSELRNAFLKTLGVSTYAVMTQGINAYDGEASLHTSAKGNHVSLDTLGLPFAQLMSIEEAARKAIQLKMHSPSELYLDVTFFRSLRMKHAFDKKKLPTYAYQSPMTKSFKSQYVTTSIDEILSNLK</sequence>
<evidence type="ECO:0000313" key="2">
    <source>
        <dbReference type="Proteomes" id="UP000254258"/>
    </source>
</evidence>
<dbReference type="Proteomes" id="UP000254258">
    <property type="component" value="Unassembled WGS sequence"/>
</dbReference>
<accession>A0A370WXT2</accession>
<organism evidence="1 2">
    <name type="scientific">Dyella monticola</name>
    <dbReference type="NCBI Taxonomy" id="1927958"/>
    <lineage>
        <taxon>Bacteria</taxon>
        <taxon>Pseudomonadati</taxon>
        <taxon>Pseudomonadota</taxon>
        <taxon>Gammaproteobacteria</taxon>
        <taxon>Lysobacterales</taxon>
        <taxon>Rhodanobacteraceae</taxon>
        <taxon>Dyella</taxon>
    </lineage>
</organism>
<evidence type="ECO:0000313" key="1">
    <source>
        <dbReference type="EMBL" id="RDS80870.1"/>
    </source>
</evidence>
<protein>
    <submittedName>
        <fullName evidence="1">Uncharacterized protein</fullName>
    </submittedName>
</protein>
<reference evidence="1 2" key="1">
    <citation type="submission" date="2018-07" db="EMBL/GenBank/DDBJ databases">
        <title>Dyella monticola sp. nov. and Dyella psychrodurans sp. nov. isolated from monsoon evergreen broad-leaved forest soil of Dinghu Mountain, China.</title>
        <authorList>
            <person name="Gao Z."/>
            <person name="Qiu L."/>
        </authorList>
    </citation>
    <scope>NUCLEOTIDE SEQUENCE [LARGE SCALE GENOMIC DNA]</scope>
    <source>
        <strain evidence="1 2">4G-K06</strain>
    </source>
</reference>
<keyword evidence="2" id="KW-1185">Reference proteome</keyword>
<dbReference type="EMBL" id="QRBE01000007">
    <property type="protein sequence ID" value="RDS80870.1"/>
    <property type="molecule type" value="Genomic_DNA"/>
</dbReference>
<comment type="caution">
    <text evidence="1">The sequence shown here is derived from an EMBL/GenBank/DDBJ whole genome shotgun (WGS) entry which is preliminary data.</text>
</comment>
<proteinExistence type="predicted"/>
<dbReference type="AlphaFoldDB" id="A0A370WXT2"/>
<dbReference type="OrthoDB" id="7555502at2"/>
<gene>
    <name evidence="1" type="ORF">DWU98_13080</name>
</gene>
<name>A0A370WXT2_9GAMM</name>
<dbReference type="RefSeq" id="WP_115496014.1">
    <property type="nucleotide sequence ID" value="NZ_QRBE01000007.1"/>
</dbReference>